<accession>A0AAJ7SJ22</accession>
<keyword evidence="3" id="KW-0325">Glycoprotein</keyword>
<dbReference type="InterPro" id="IPR052444">
    <property type="entry name" value="Spz/Toll_ligand-like"/>
</dbReference>
<dbReference type="GO" id="GO:0045087">
    <property type="term" value="P:innate immune response"/>
    <property type="evidence" value="ECO:0007669"/>
    <property type="project" value="TreeGrafter"/>
</dbReference>
<keyword evidence="1" id="KW-0732">Signal</keyword>
<feature type="compositionally biased region" description="Low complexity" evidence="4">
    <location>
        <begin position="290"/>
        <end position="302"/>
    </location>
</feature>
<feature type="compositionally biased region" description="Polar residues" evidence="4">
    <location>
        <begin position="132"/>
        <end position="148"/>
    </location>
</feature>
<dbReference type="SUPFAM" id="SSF57501">
    <property type="entry name" value="Cystine-knot cytokines"/>
    <property type="match status" value="1"/>
</dbReference>
<evidence type="ECO:0000313" key="6">
    <source>
        <dbReference type="Proteomes" id="UP000694867"/>
    </source>
</evidence>
<dbReference type="GO" id="GO:0005615">
    <property type="term" value="C:extracellular space"/>
    <property type="evidence" value="ECO:0007669"/>
    <property type="project" value="UniProtKB-ARBA"/>
</dbReference>
<keyword evidence="2" id="KW-1015">Disulfide bond</keyword>
<evidence type="ECO:0000256" key="3">
    <source>
        <dbReference type="ARBA" id="ARBA00023180"/>
    </source>
</evidence>
<evidence type="ECO:0000256" key="2">
    <source>
        <dbReference type="ARBA" id="ARBA00023157"/>
    </source>
</evidence>
<evidence type="ECO:0000256" key="1">
    <source>
        <dbReference type="ARBA" id="ARBA00022729"/>
    </source>
</evidence>
<reference evidence="7" key="1">
    <citation type="submission" date="2025-08" db="UniProtKB">
        <authorList>
            <consortium name="RefSeq"/>
        </authorList>
    </citation>
    <scope>IDENTIFICATION</scope>
</reference>
<dbReference type="Proteomes" id="UP000694867">
    <property type="component" value="Unplaced"/>
</dbReference>
<keyword evidence="6" id="KW-1185">Reference proteome</keyword>
<evidence type="ECO:0000313" key="7">
    <source>
        <dbReference type="RefSeq" id="XP_028968960.1"/>
    </source>
</evidence>
<dbReference type="GeneID" id="114828558"/>
<sequence>MAVQETALRMHAGISVVLSLGLFLCLATALPTRDQILELYHRAPQHIKDALARHGIHAHNLPSPASLANLHSSSSLISSHPGLANRLNLHALASRAQAILKRPPSQLPFPIPTFNKNSAQFQRRSGLVLPFSASSGKNEQKETPQPTFSGPAPQIVTVPPMIEGLQQQNTHIKPVSSIINFGPAPASSSSSASDGIITGRPMREGQLPVKPQTTSPSAIGASSPPSSSASSSSASQNLRKPNRREEPVVSARSFSDSLDSGDNPLSRPFSLPLNVRNPKYEYGGFVPISSSPSSSLTSSSSSGFAKGGSRGVGSAGGGSNIITSPLSTEKHGLSHRTYANGFMIDDEPITANSAAIGGRSRDTGITASDAVVPEAATYNLIKKATALVEDCQLKKQDFCIMDDETYPKVEIEHFPAECTAIVNAMYVKIPQSLIQSSDRSLCESDRKLKRLAVARDIHGQWAIIVQSSKWSQKAHLNVCRNEGRPCQRLGGCSVKTKCVQKYAPQMLIALDSLNPDACPSLRAFNLPSGCECYSAEPY</sequence>
<feature type="domain" description="Spaetzle" evidence="5">
    <location>
        <begin position="440"/>
        <end position="533"/>
    </location>
</feature>
<protein>
    <submittedName>
        <fullName evidence="7">Uncharacterized protein LOC114828558</fullName>
    </submittedName>
</protein>
<feature type="compositionally biased region" description="Low complexity" evidence="4">
    <location>
        <begin position="215"/>
        <end position="235"/>
    </location>
</feature>
<evidence type="ECO:0000259" key="5">
    <source>
        <dbReference type="Pfam" id="PF16077"/>
    </source>
</evidence>
<gene>
    <name evidence="7" type="primary">LOC114828558</name>
</gene>
<organism evidence="6 7">
    <name type="scientific">Galendromus occidentalis</name>
    <name type="common">western predatory mite</name>
    <dbReference type="NCBI Taxonomy" id="34638"/>
    <lineage>
        <taxon>Eukaryota</taxon>
        <taxon>Metazoa</taxon>
        <taxon>Ecdysozoa</taxon>
        <taxon>Arthropoda</taxon>
        <taxon>Chelicerata</taxon>
        <taxon>Arachnida</taxon>
        <taxon>Acari</taxon>
        <taxon>Parasitiformes</taxon>
        <taxon>Mesostigmata</taxon>
        <taxon>Gamasina</taxon>
        <taxon>Phytoseioidea</taxon>
        <taxon>Phytoseiidae</taxon>
        <taxon>Typhlodrominae</taxon>
        <taxon>Galendromus</taxon>
    </lineage>
</organism>
<feature type="compositionally biased region" description="Low complexity" evidence="4">
    <location>
        <begin position="183"/>
        <end position="193"/>
    </location>
</feature>
<dbReference type="InterPro" id="IPR032104">
    <property type="entry name" value="Spaetzle"/>
</dbReference>
<dbReference type="KEGG" id="goe:114828558"/>
<dbReference type="RefSeq" id="XP_028968960.1">
    <property type="nucleotide sequence ID" value="XM_029113127.1"/>
</dbReference>
<dbReference type="PANTHER" id="PTHR23199:SF12">
    <property type="entry name" value="NEUROTROPHIN 1-RELATED"/>
    <property type="match status" value="1"/>
</dbReference>
<feature type="region of interest" description="Disordered" evidence="4">
    <location>
        <begin position="183"/>
        <end position="273"/>
    </location>
</feature>
<dbReference type="GO" id="GO:0021556">
    <property type="term" value="P:central nervous system formation"/>
    <property type="evidence" value="ECO:0007669"/>
    <property type="project" value="TreeGrafter"/>
</dbReference>
<evidence type="ECO:0000256" key="4">
    <source>
        <dbReference type="SAM" id="MobiDB-lite"/>
    </source>
</evidence>
<dbReference type="GO" id="GO:0008083">
    <property type="term" value="F:growth factor activity"/>
    <property type="evidence" value="ECO:0007669"/>
    <property type="project" value="TreeGrafter"/>
</dbReference>
<name>A0AAJ7SJ22_9ACAR</name>
<dbReference type="AlphaFoldDB" id="A0AAJ7SJ22"/>
<feature type="region of interest" description="Disordered" evidence="4">
    <location>
        <begin position="290"/>
        <end position="328"/>
    </location>
</feature>
<proteinExistence type="predicted"/>
<feature type="compositionally biased region" description="Gly residues" evidence="4">
    <location>
        <begin position="305"/>
        <end position="319"/>
    </location>
</feature>
<dbReference type="PANTHER" id="PTHR23199">
    <property type="entry name" value="NEUROTROPHIN 1-RELATED"/>
    <property type="match status" value="1"/>
</dbReference>
<dbReference type="Pfam" id="PF16077">
    <property type="entry name" value="Spaetzle"/>
    <property type="match status" value="1"/>
</dbReference>
<dbReference type="GO" id="GO:0005121">
    <property type="term" value="F:Toll binding"/>
    <property type="evidence" value="ECO:0007669"/>
    <property type="project" value="TreeGrafter"/>
</dbReference>
<feature type="region of interest" description="Disordered" evidence="4">
    <location>
        <begin position="132"/>
        <end position="153"/>
    </location>
</feature>
<dbReference type="Gene3D" id="2.10.90.10">
    <property type="entry name" value="Cystine-knot cytokines"/>
    <property type="match status" value="1"/>
</dbReference>
<dbReference type="InterPro" id="IPR029034">
    <property type="entry name" value="Cystine-knot_cytokine"/>
</dbReference>